<protein>
    <recommendedName>
        <fullName evidence="2">subtilisin</fullName>
        <ecNumber evidence="2">3.4.21.62</ecNumber>
    </recommendedName>
</protein>
<evidence type="ECO:0000313" key="6">
    <source>
        <dbReference type="Proteomes" id="UP000186817"/>
    </source>
</evidence>
<keyword evidence="3" id="KW-1133">Transmembrane helix</keyword>
<dbReference type="InterPro" id="IPR000209">
    <property type="entry name" value="Peptidase_S8/S53_dom"/>
</dbReference>
<dbReference type="InterPro" id="IPR036852">
    <property type="entry name" value="Peptidase_S8/S53_dom_sf"/>
</dbReference>
<evidence type="ECO:0000256" key="1">
    <source>
        <dbReference type="ARBA" id="ARBA00023529"/>
    </source>
</evidence>
<proteinExistence type="predicted"/>
<evidence type="ECO:0000256" key="3">
    <source>
        <dbReference type="SAM" id="Phobius"/>
    </source>
</evidence>
<comment type="caution">
    <text evidence="5">The sequence shown here is derived from an EMBL/GenBank/DDBJ whole genome shotgun (WGS) entry which is preliminary data.</text>
</comment>
<accession>A0A1Q9DSD7</accession>
<sequence length="231" mass="24422">MKNIHPRRRVPYSRYGTPEGRAKPEFVVPGDGISSTAVGVSCGFKQMSGTSQSCGVAAGAAALVREYLLEWADTSQGRLSTVWSSTLRAALVTASEVDREGLASAASSVPVMVFGISLEGPRNAQKFEVVDAVINRGCNGLFPQRIKGVEQISEPRDNAIKALKCSTFYWMTYFMVGPGLIAVQSLADVSSQHFCLQLTPNVGAGALGITLAATSASFLGSVLRVFDLAGL</sequence>
<feature type="transmembrane region" description="Helical" evidence="3">
    <location>
        <begin position="168"/>
        <end position="187"/>
    </location>
</feature>
<dbReference type="AlphaFoldDB" id="A0A1Q9DSD7"/>
<dbReference type="Gene3D" id="3.40.50.200">
    <property type="entry name" value="Peptidase S8/S53 domain"/>
    <property type="match status" value="1"/>
</dbReference>
<feature type="transmembrane region" description="Helical" evidence="3">
    <location>
        <begin position="207"/>
        <end position="226"/>
    </location>
</feature>
<feature type="domain" description="Peptidase S8/S53" evidence="4">
    <location>
        <begin position="9"/>
        <end position="95"/>
    </location>
</feature>
<evidence type="ECO:0000313" key="5">
    <source>
        <dbReference type="EMBL" id="OLP98074.1"/>
    </source>
</evidence>
<evidence type="ECO:0000256" key="2">
    <source>
        <dbReference type="ARBA" id="ARBA00023619"/>
    </source>
</evidence>
<dbReference type="OrthoDB" id="10256524at2759"/>
<dbReference type="EC" id="3.4.21.62" evidence="2"/>
<dbReference type="SUPFAM" id="SSF52743">
    <property type="entry name" value="Subtilisin-like"/>
    <property type="match status" value="1"/>
</dbReference>
<keyword evidence="3" id="KW-0812">Transmembrane</keyword>
<keyword evidence="6" id="KW-1185">Reference proteome</keyword>
<name>A0A1Q9DSD7_SYMMI</name>
<dbReference type="GO" id="GO:0006508">
    <property type="term" value="P:proteolysis"/>
    <property type="evidence" value="ECO:0007669"/>
    <property type="project" value="InterPro"/>
</dbReference>
<evidence type="ECO:0000259" key="4">
    <source>
        <dbReference type="Pfam" id="PF00082"/>
    </source>
</evidence>
<reference evidence="5 6" key="1">
    <citation type="submission" date="2016-02" db="EMBL/GenBank/DDBJ databases">
        <title>Genome analysis of coral dinoflagellate symbionts highlights evolutionary adaptations to a symbiotic lifestyle.</title>
        <authorList>
            <person name="Aranda M."/>
            <person name="Li Y."/>
            <person name="Liew Y.J."/>
            <person name="Baumgarten S."/>
            <person name="Simakov O."/>
            <person name="Wilson M."/>
            <person name="Piel J."/>
            <person name="Ashoor H."/>
            <person name="Bougouffa S."/>
            <person name="Bajic V.B."/>
            <person name="Ryu T."/>
            <person name="Ravasi T."/>
            <person name="Bayer T."/>
            <person name="Micklem G."/>
            <person name="Kim H."/>
            <person name="Bhak J."/>
            <person name="Lajeunesse T.C."/>
            <person name="Voolstra C.R."/>
        </authorList>
    </citation>
    <scope>NUCLEOTIDE SEQUENCE [LARGE SCALE GENOMIC DNA]</scope>
    <source>
        <strain evidence="5 6">CCMP2467</strain>
    </source>
</reference>
<gene>
    <name evidence="5" type="ORF">AK812_SmicGene19523</name>
</gene>
<organism evidence="5 6">
    <name type="scientific">Symbiodinium microadriaticum</name>
    <name type="common">Dinoflagellate</name>
    <name type="synonym">Zooxanthella microadriatica</name>
    <dbReference type="NCBI Taxonomy" id="2951"/>
    <lineage>
        <taxon>Eukaryota</taxon>
        <taxon>Sar</taxon>
        <taxon>Alveolata</taxon>
        <taxon>Dinophyceae</taxon>
        <taxon>Suessiales</taxon>
        <taxon>Symbiodiniaceae</taxon>
        <taxon>Symbiodinium</taxon>
    </lineage>
</organism>
<keyword evidence="3" id="KW-0472">Membrane</keyword>
<comment type="catalytic activity">
    <reaction evidence="1">
        <text>Hydrolysis of proteins with broad specificity for peptide bonds, and a preference for a large uncharged residue in P1. Hydrolyzes peptide amides.</text>
        <dbReference type="EC" id="3.4.21.62"/>
    </reaction>
</comment>
<dbReference type="EMBL" id="LSRX01000409">
    <property type="protein sequence ID" value="OLP98074.1"/>
    <property type="molecule type" value="Genomic_DNA"/>
</dbReference>
<dbReference type="Proteomes" id="UP000186817">
    <property type="component" value="Unassembled WGS sequence"/>
</dbReference>
<dbReference type="GO" id="GO:0004252">
    <property type="term" value="F:serine-type endopeptidase activity"/>
    <property type="evidence" value="ECO:0007669"/>
    <property type="project" value="UniProtKB-EC"/>
</dbReference>
<dbReference type="Pfam" id="PF00082">
    <property type="entry name" value="Peptidase_S8"/>
    <property type="match status" value="1"/>
</dbReference>